<organism evidence="3 4">
    <name type="scientific">Micromonospora krabiensis</name>
    <dbReference type="NCBI Taxonomy" id="307121"/>
    <lineage>
        <taxon>Bacteria</taxon>
        <taxon>Bacillati</taxon>
        <taxon>Actinomycetota</taxon>
        <taxon>Actinomycetes</taxon>
        <taxon>Micromonosporales</taxon>
        <taxon>Micromonosporaceae</taxon>
        <taxon>Micromonospora</taxon>
    </lineage>
</organism>
<feature type="region of interest" description="Disordered" evidence="1">
    <location>
        <begin position="23"/>
        <end position="71"/>
    </location>
</feature>
<feature type="chain" id="PRO_5008678549" evidence="2">
    <location>
        <begin position="32"/>
        <end position="252"/>
    </location>
</feature>
<keyword evidence="2" id="KW-0732">Signal</keyword>
<dbReference type="PATRIC" id="fig|307121.4.peg.1722"/>
<dbReference type="OrthoDB" id="3366637at2"/>
<name>A0A1C3N0S3_9ACTN</name>
<protein>
    <submittedName>
        <fullName evidence="3">Uncharacterized protein</fullName>
    </submittedName>
</protein>
<keyword evidence="4" id="KW-1185">Reference proteome</keyword>
<evidence type="ECO:0000256" key="2">
    <source>
        <dbReference type="SAM" id="SignalP"/>
    </source>
</evidence>
<evidence type="ECO:0000313" key="4">
    <source>
        <dbReference type="Proteomes" id="UP000199393"/>
    </source>
</evidence>
<evidence type="ECO:0000313" key="3">
    <source>
        <dbReference type="EMBL" id="SBV26192.1"/>
    </source>
</evidence>
<dbReference type="EMBL" id="LT598496">
    <property type="protein sequence ID" value="SBV26192.1"/>
    <property type="molecule type" value="Genomic_DNA"/>
</dbReference>
<evidence type="ECO:0000256" key="1">
    <source>
        <dbReference type="SAM" id="MobiDB-lite"/>
    </source>
</evidence>
<feature type="compositionally biased region" description="Basic and acidic residues" evidence="1">
    <location>
        <begin position="51"/>
        <end position="65"/>
    </location>
</feature>
<feature type="signal peptide" evidence="2">
    <location>
        <begin position="1"/>
        <end position="31"/>
    </location>
</feature>
<dbReference type="STRING" id="307121.GA0070620_1677"/>
<proteinExistence type="predicted"/>
<gene>
    <name evidence="3" type="ORF">GA0070620_1677</name>
</gene>
<dbReference type="AlphaFoldDB" id="A0A1C3N0S3"/>
<accession>A0A1C3N0S3</accession>
<dbReference type="RefSeq" id="WP_091589323.1">
    <property type="nucleotide sequence ID" value="NZ_JBHRWG010000003.1"/>
</dbReference>
<dbReference type="Proteomes" id="UP000199393">
    <property type="component" value="Chromosome I"/>
</dbReference>
<sequence length="252" mass="27868">MARTRTLRTLVSVVAAGVVALGAIGPNSAGAPPDSRPTGADDTAPAGSVTHGERPTPPRPPEEPRPPLIPADFRATGRYVVRDLGVDVPFTWQGRGGDSQMTAGGPDHPIWFTNLIYRNTLYTLTYKWPNIPLEPPRSCDRVGFLNRQMLNDFLKTSRYVGPEILQGDRDRQVDHWRVGVVGGSTVPGEQFRFPIALGDVYVDRSDPSRWWQGLQFGFQNLFDPALDEWFTLSTFTHQPGLVTLPDRCPPPL</sequence>
<reference evidence="4" key="1">
    <citation type="submission" date="2016-06" db="EMBL/GenBank/DDBJ databases">
        <authorList>
            <person name="Varghese N."/>
        </authorList>
    </citation>
    <scope>NUCLEOTIDE SEQUENCE [LARGE SCALE GENOMIC DNA]</scope>
    <source>
        <strain evidence="4">DSM 45344</strain>
    </source>
</reference>